<feature type="domain" description="VTT" evidence="7">
    <location>
        <begin position="69"/>
        <end position="185"/>
    </location>
</feature>
<keyword evidence="9" id="KW-1185">Reference proteome</keyword>
<feature type="transmembrane region" description="Helical" evidence="6">
    <location>
        <begin position="138"/>
        <end position="158"/>
    </location>
</feature>
<gene>
    <name evidence="8" type="ORF">N4264_21115</name>
</gene>
<feature type="transmembrane region" description="Helical" evidence="6">
    <location>
        <begin position="165"/>
        <end position="187"/>
    </location>
</feature>
<feature type="transmembrane region" description="Helical" evidence="6">
    <location>
        <begin position="84"/>
        <end position="105"/>
    </location>
</feature>
<evidence type="ECO:0000313" key="8">
    <source>
        <dbReference type="EMBL" id="UXI67214.1"/>
    </source>
</evidence>
<dbReference type="Pfam" id="PF09335">
    <property type="entry name" value="VTT_dom"/>
    <property type="match status" value="1"/>
</dbReference>
<dbReference type="RefSeq" id="WP_261694190.1">
    <property type="nucleotide sequence ID" value="NZ_CP104694.1"/>
</dbReference>
<accession>A0ABY6BBH4</accession>
<keyword evidence="3 6" id="KW-0812">Transmembrane</keyword>
<comment type="similarity">
    <text evidence="6">Belongs to the TVP38/TMEM64 family.</text>
</comment>
<keyword evidence="4 6" id="KW-1133">Transmembrane helix</keyword>
<feature type="transmembrane region" description="Helical" evidence="6">
    <location>
        <begin position="50"/>
        <end position="77"/>
    </location>
</feature>
<evidence type="ECO:0000256" key="1">
    <source>
        <dbReference type="ARBA" id="ARBA00004651"/>
    </source>
</evidence>
<feature type="transmembrane region" description="Helical" evidence="6">
    <location>
        <begin position="207"/>
        <end position="224"/>
    </location>
</feature>
<keyword evidence="2 6" id="KW-1003">Cell membrane</keyword>
<dbReference type="PANTHER" id="PTHR12677">
    <property type="entry name" value="GOLGI APPARATUS MEMBRANE PROTEIN TVP38-RELATED"/>
    <property type="match status" value="1"/>
</dbReference>
<dbReference type="PANTHER" id="PTHR12677:SF59">
    <property type="entry name" value="GOLGI APPARATUS MEMBRANE PROTEIN TVP38-RELATED"/>
    <property type="match status" value="1"/>
</dbReference>
<keyword evidence="5 6" id="KW-0472">Membrane</keyword>
<evidence type="ECO:0000256" key="5">
    <source>
        <dbReference type="ARBA" id="ARBA00023136"/>
    </source>
</evidence>
<evidence type="ECO:0000256" key="6">
    <source>
        <dbReference type="RuleBase" id="RU366058"/>
    </source>
</evidence>
<proteinExistence type="inferred from homology"/>
<dbReference type="InterPro" id="IPR032816">
    <property type="entry name" value="VTT_dom"/>
</dbReference>
<evidence type="ECO:0000313" key="9">
    <source>
        <dbReference type="Proteomes" id="UP001064632"/>
    </source>
</evidence>
<evidence type="ECO:0000259" key="7">
    <source>
        <dbReference type="Pfam" id="PF09335"/>
    </source>
</evidence>
<protein>
    <recommendedName>
        <fullName evidence="6">TVP38/TMEM64 family membrane protein</fullName>
    </recommendedName>
</protein>
<dbReference type="InterPro" id="IPR015414">
    <property type="entry name" value="TMEM64"/>
</dbReference>
<sequence>MKRLRSLLPLFLLVGIGLALFFSGTLDRLRPETLSQEQMALRQQIAEHPVIASLIHIGVMALAISTGIPGAVVIILAGGMLFGALHGAVLSSIGVTLGALVLFFASRAAFGDHSHGSAPALVERLRGGYQAHPVSYTFFLRLVPFFPFGGVTVALAWLRCPVWLFLLATAGGGSVMTAIESVLGAGLAKNIAQTGKVDLSLMTDPMVIGPLIGVAALSLLPIAINRWRARKADAGATPPST</sequence>
<comment type="subcellular location">
    <subcellularLocation>
        <location evidence="1 6">Cell membrane</location>
        <topology evidence="1 6">Multi-pass membrane protein</topology>
    </subcellularLocation>
</comment>
<organism evidence="8 9">
    <name type="scientific">Tahibacter amnicola</name>
    <dbReference type="NCBI Taxonomy" id="2976241"/>
    <lineage>
        <taxon>Bacteria</taxon>
        <taxon>Pseudomonadati</taxon>
        <taxon>Pseudomonadota</taxon>
        <taxon>Gammaproteobacteria</taxon>
        <taxon>Lysobacterales</taxon>
        <taxon>Rhodanobacteraceae</taxon>
        <taxon>Tahibacter</taxon>
    </lineage>
</organism>
<evidence type="ECO:0000256" key="4">
    <source>
        <dbReference type="ARBA" id="ARBA00022989"/>
    </source>
</evidence>
<evidence type="ECO:0000256" key="3">
    <source>
        <dbReference type="ARBA" id="ARBA00022692"/>
    </source>
</evidence>
<name>A0ABY6BBH4_9GAMM</name>
<reference evidence="8" key="1">
    <citation type="submission" date="2022-09" db="EMBL/GenBank/DDBJ databases">
        <title>Tahibacter sp. nov., isolated from a fresh water.</title>
        <authorList>
            <person name="Baek J.H."/>
            <person name="Lee J.K."/>
            <person name="Kim J.M."/>
            <person name="Jeon C.O."/>
        </authorList>
    </citation>
    <scope>NUCLEOTIDE SEQUENCE</scope>
    <source>
        <strain evidence="8">W38</strain>
    </source>
</reference>
<dbReference type="Proteomes" id="UP001064632">
    <property type="component" value="Chromosome"/>
</dbReference>
<evidence type="ECO:0000256" key="2">
    <source>
        <dbReference type="ARBA" id="ARBA00022475"/>
    </source>
</evidence>
<dbReference type="EMBL" id="CP104694">
    <property type="protein sequence ID" value="UXI67214.1"/>
    <property type="molecule type" value="Genomic_DNA"/>
</dbReference>